<organism evidence="1 2">
    <name type="scientific">Leucogyrophana mollusca</name>
    <dbReference type="NCBI Taxonomy" id="85980"/>
    <lineage>
        <taxon>Eukaryota</taxon>
        <taxon>Fungi</taxon>
        <taxon>Dikarya</taxon>
        <taxon>Basidiomycota</taxon>
        <taxon>Agaricomycotina</taxon>
        <taxon>Agaricomycetes</taxon>
        <taxon>Agaricomycetidae</taxon>
        <taxon>Boletales</taxon>
        <taxon>Boletales incertae sedis</taxon>
        <taxon>Leucogyrophana</taxon>
    </lineage>
</organism>
<evidence type="ECO:0000313" key="1">
    <source>
        <dbReference type="EMBL" id="KAH7923025.1"/>
    </source>
</evidence>
<reference evidence="1" key="1">
    <citation type="journal article" date="2021" name="New Phytol.">
        <title>Evolutionary innovations through gain and loss of genes in the ectomycorrhizal Boletales.</title>
        <authorList>
            <person name="Wu G."/>
            <person name="Miyauchi S."/>
            <person name="Morin E."/>
            <person name="Kuo A."/>
            <person name="Drula E."/>
            <person name="Varga T."/>
            <person name="Kohler A."/>
            <person name="Feng B."/>
            <person name="Cao Y."/>
            <person name="Lipzen A."/>
            <person name="Daum C."/>
            <person name="Hundley H."/>
            <person name="Pangilinan J."/>
            <person name="Johnson J."/>
            <person name="Barry K."/>
            <person name="LaButti K."/>
            <person name="Ng V."/>
            <person name="Ahrendt S."/>
            <person name="Min B."/>
            <person name="Choi I.G."/>
            <person name="Park H."/>
            <person name="Plett J.M."/>
            <person name="Magnuson J."/>
            <person name="Spatafora J.W."/>
            <person name="Nagy L.G."/>
            <person name="Henrissat B."/>
            <person name="Grigoriev I.V."/>
            <person name="Yang Z.L."/>
            <person name="Xu J."/>
            <person name="Martin F.M."/>
        </authorList>
    </citation>
    <scope>NUCLEOTIDE SEQUENCE</scope>
    <source>
        <strain evidence="1">KUC20120723A-06</strain>
    </source>
</reference>
<name>A0ACB8BB43_9AGAM</name>
<sequence>MVPEIEWPLTLNVSAMLVRLRDTFLGCFHSAGGQKRQLVPSRHRQAFLCGKALLHLFYDRVCVREDEMRRLLDEDNHMRMLVIDLQREGGEHKDLEFVCNMIQRLFSWQYDAASLRLPMIPDSCLPWMLHLLPHCIYHRRRSLTLSDVGDVTIDAITRLFVLPPPPKNTLANCLLAASLLIRVPATQDELMKIDKSSEVNMLFDLFIRRLKATLNEGGIAHALRDQNHQSAFALKLLQPFAVLLEMEEYRAMAHDRGLSMWAIRLARDLARQHLSRNIVTRRDTDTPEVARLLEYSCAMLHLGVVSAGNLRYGPADERVMWDMNWVGAESRGDEGIPLKAIDEYEWLEGLLAYNTQVADHVAIADTLLVMSYMEGIEALASSATFIDTLVYAMSSNMPSRTRHVALRTVWAMKSTLATPKDEGIRESLLADFSPTLHSVLVPKMPSSLPWGQSSPDISFYYERNMHYAELVSALAQNALWHDHLHADGHVERCLTLASELRQIDPRQTIKLWGSTAPDHFGLCVAVTCARIYRQSQKTEPESFSDVVDTLVRRAWNTIHVFSCSYFGPEWPDYRSFIPPLAEYIIKRALVRSTDESVMRGILRRLKHEGENASDLSSVETLVELIDKDLRNLQNDSNNATGQNLDGPSTILYAPSS</sequence>
<evidence type="ECO:0000313" key="2">
    <source>
        <dbReference type="Proteomes" id="UP000790709"/>
    </source>
</evidence>
<protein>
    <submittedName>
        <fullName evidence="1">Uncharacterized protein</fullName>
    </submittedName>
</protein>
<accession>A0ACB8BB43</accession>
<proteinExistence type="predicted"/>
<keyword evidence="2" id="KW-1185">Reference proteome</keyword>
<dbReference type="Proteomes" id="UP000790709">
    <property type="component" value="Unassembled WGS sequence"/>
</dbReference>
<comment type="caution">
    <text evidence="1">The sequence shown here is derived from an EMBL/GenBank/DDBJ whole genome shotgun (WGS) entry which is preliminary data.</text>
</comment>
<gene>
    <name evidence="1" type="ORF">BV22DRAFT_614895</name>
</gene>
<dbReference type="EMBL" id="MU266465">
    <property type="protein sequence ID" value="KAH7923025.1"/>
    <property type="molecule type" value="Genomic_DNA"/>
</dbReference>